<reference evidence="2" key="1">
    <citation type="submission" date="2023-06" db="EMBL/GenBank/DDBJ databases">
        <title>Genome-scale phylogeny and comparative genomics of the fungal order Sordariales.</title>
        <authorList>
            <consortium name="Lawrence Berkeley National Laboratory"/>
            <person name="Hensen N."/>
            <person name="Bonometti L."/>
            <person name="Westerberg I."/>
            <person name="Brannstrom I.O."/>
            <person name="Guillou S."/>
            <person name="Cros-Aarteil S."/>
            <person name="Calhoun S."/>
            <person name="Haridas S."/>
            <person name="Kuo A."/>
            <person name="Mondo S."/>
            <person name="Pangilinan J."/>
            <person name="Riley R."/>
            <person name="LaButti K."/>
            <person name="Andreopoulos B."/>
            <person name="Lipzen A."/>
            <person name="Chen C."/>
            <person name="Yanf M."/>
            <person name="Daum C."/>
            <person name="Ng V."/>
            <person name="Clum A."/>
            <person name="Steindorff A."/>
            <person name="Ohm R."/>
            <person name="Martin F."/>
            <person name="Silar P."/>
            <person name="Natvig D."/>
            <person name="Lalanne C."/>
            <person name="Gautier V."/>
            <person name="Ament-velasquez S.L."/>
            <person name="Kruys A."/>
            <person name="Hutchinson M.I."/>
            <person name="Powell A.J."/>
            <person name="Barry K."/>
            <person name="Miller A.N."/>
            <person name="Grigoriev I.V."/>
            <person name="Debuchy R."/>
            <person name="Gladieux P."/>
            <person name="Thoren M.H."/>
            <person name="Johannesson H."/>
        </authorList>
    </citation>
    <scope>NUCLEOTIDE SEQUENCE</scope>
    <source>
        <strain evidence="2">SMH2392-1A</strain>
    </source>
</reference>
<dbReference type="EMBL" id="JAUIRO010000003">
    <property type="protein sequence ID" value="KAK0722109.1"/>
    <property type="molecule type" value="Genomic_DNA"/>
</dbReference>
<organism evidence="2 3">
    <name type="scientific">Lasiosphaeria miniovina</name>
    <dbReference type="NCBI Taxonomy" id="1954250"/>
    <lineage>
        <taxon>Eukaryota</taxon>
        <taxon>Fungi</taxon>
        <taxon>Dikarya</taxon>
        <taxon>Ascomycota</taxon>
        <taxon>Pezizomycotina</taxon>
        <taxon>Sordariomycetes</taxon>
        <taxon>Sordariomycetidae</taxon>
        <taxon>Sordariales</taxon>
        <taxon>Lasiosphaeriaceae</taxon>
        <taxon>Lasiosphaeria</taxon>
    </lineage>
</organism>
<evidence type="ECO:0000313" key="2">
    <source>
        <dbReference type="EMBL" id="KAK0722109.1"/>
    </source>
</evidence>
<dbReference type="RefSeq" id="XP_060298033.1">
    <property type="nucleotide sequence ID" value="XM_060433750.1"/>
</dbReference>
<feature type="region of interest" description="Disordered" evidence="1">
    <location>
        <begin position="1"/>
        <end position="82"/>
    </location>
</feature>
<dbReference type="GeneID" id="85317020"/>
<dbReference type="AlphaFoldDB" id="A0AA40AUA0"/>
<gene>
    <name evidence="2" type="ORF">B0T26DRAFT_202809</name>
</gene>
<name>A0AA40AUA0_9PEZI</name>
<sequence>MSSPAQGGPSVPKEKEKKGLGKVLSRVKTVLKKADPSRRLSTFGKSVRSTAAPAAGGVVSSEPAPPAPAVAEEKPDPEGSTRVPRTQLFAERAKKLGELYGLELKPSDWHSSEGHALRVEKPIRMRVHRQCHECKTSFGLGKECPNCKHVRCKQCPRVPAKRTEAEREASRVKRAAILKERAENPRIIPDWNPIDKEIVLRKPAKKNGQDLVHKKPRQRVRRTCCQCEKLFVGGHKTCDKCTHTRCTDCPREPYVFHILRSRILETDPIHRGKKDRYPYGYLGDVPGTKSAYYECHECKHIFYSLPSDDTDCPQCTHKKCTSCVRQTPRKVDPEPDPEVWQRLQVRLAELRIT</sequence>
<proteinExistence type="predicted"/>
<protein>
    <submittedName>
        <fullName evidence="2">Uncharacterized protein</fullName>
    </submittedName>
</protein>
<comment type="caution">
    <text evidence="2">The sequence shown here is derived from an EMBL/GenBank/DDBJ whole genome shotgun (WGS) entry which is preliminary data.</text>
</comment>
<evidence type="ECO:0000256" key="1">
    <source>
        <dbReference type="SAM" id="MobiDB-lite"/>
    </source>
</evidence>
<accession>A0AA40AUA0</accession>
<dbReference type="Proteomes" id="UP001172101">
    <property type="component" value="Unassembled WGS sequence"/>
</dbReference>
<keyword evidence="3" id="KW-1185">Reference proteome</keyword>
<evidence type="ECO:0000313" key="3">
    <source>
        <dbReference type="Proteomes" id="UP001172101"/>
    </source>
</evidence>
<feature type="compositionally biased region" description="Polar residues" evidence="1">
    <location>
        <begin position="39"/>
        <end position="49"/>
    </location>
</feature>